<name>A0A0F8ZKN6_9ZZZZ</name>
<comment type="caution">
    <text evidence="1">The sequence shown here is derived from an EMBL/GenBank/DDBJ whole genome shotgun (WGS) entry which is preliminary data.</text>
</comment>
<accession>A0A0F8ZKN6</accession>
<organism evidence="1">
    <name type="scientific">marine sediment metagenome</name>
    <dbReference type="NCBI Taxonomy" id="412755"/>
    <lineage>
        <taxon>unclassified sequences</taxon>
        <taxon>metagenomes</taxon>
        <taxon>ecological metagenomes</taxon>
    </lineage>
</organism>
<dbReference type="AlphaFoldDB" id="A0A0F8ZKN6"/>
<reference evidence="1" key="1">
    <citation type="journal article" date="2015" name="Nature">
        <title>Complex archaea that bridge the gap between prokaryotes and eukaryotes.</title>
        <authorList>
            <person name="Spang A."/>
            <person name="Saw J.H."/>
            <person name="Jorgensen S.L."/>
            <person name="Zaremba-Niedzwiedzka K."/>
            <person name="Martijn J."/>
            <person name="Lind A.E."/>
            <person name="van Eijk R."/>
            <person name="Schleper C."/>
            <person name="Guy L."/>
            <person name="Ettema T.J."/>
        </authorList>
    </citation>
    <scope>NUCLEOTIDE SEQUENCE</scope>
</reference>
<gene>
    <name evidence="1" type="ORF">LCGC14_2683510</name>
</gene>
<dbReference type="EMBL" id="LAZR01047374">
    <property type="protein sequence ID" value="KKK94373.1"/>
    <property type="molecule type" value="Genomic_DNA"/>
</dbReference>
<sequence>MKFLPISQYVALVETTVREVSAKLQCNCGLELEKERLTGHTPVCRIHKAALDAVKEKTE</sequence>
<proteinExistence type="predicted"/>
<protein>
    <submittedName>
        <fullName evidence="1">Uncharacterized protein</fullName>
    </submittedName>
</protein>
<evidence type="ECO:0000313" key="1">
    <source>
        <dbReference type="EMBL" id="KKK94373.1"/>
    </source>
</evidence>